<accession>A0ABW2NDZ4</accession>
<feature type="transmembrane region" description="Helical" evidence="6">
    <location>
        <begin position="138"/>
        <end position="159"/>
    </location>
</feature>
<keyword evidence="5 6" id="KW-0472">Membrane</keyword>
<evidence type="ECO:0000256" key="5">
    <source>
        <dbReference type="ARBA" id="ARBA00023136"/>
    </source>
</evidence>
<feature type="transmembrane region" description="Helical" evidence="6">
    <location>
        <begin position="171"/>
        <end position="196"/>
    </location>
</feature>
<dbReference type="Pfam" id="PF05425">
    <property type="entry name" value="CopD"/>
    <property type="match status" value="1"/>
</dbReference>
<dbReference type="InterPro" id="IPR008457">
    <property type="entry name" value="Cu-R_CopD_dom"/>
</dbReference>
<comment type="subcellular location">
    <subcellularLocation>
        <location evidence="1">Cell membrane</location>
        <topology evidence="1">Multi-pass membrane protein</topology>
    </subcellularLocation>
</comment>
<keyword evidence="2" id="KW-1003">Cell membrane</keyword>
<feature type="transmembrane region" description="Helical" evidence="6">
    <location>
        <begin position="45"/>
        <end position="67"/>
    </location>
</feature>
<dbReference type="EMBL" id="JBHTCT010000007">
    <property type="protein sequence ID" value="MFC7364352.1"/>
    <property type="molecule type" value="Genomic_DNA"/>
</dbReference>
<dbReference type="PANTHER" id="PTHR34820">
    <property type="entry name" value="INNER MEMBRANE PROTEIN YEBZ"/>
    <property type="match status" value="1"/>
</dbReference>
<feature type="transmembrane region" description="Helical" evidence="6">
    <location>
        <begin position="331"/>
        <end position="351"/>
    </location>
</feature>
<keyword evidence="4 6" id="KW-1133">Transmembrane helix</keyword>
<feature type="transmembrane region" description="Helical" evidence="6">
    <location>
        <begin position="12"/>
        <end position="29"/>
    </location>
</feature>
<evidence type="ECO:0000256" key="4">
    <source>
        <dbReference type="ARBA" id="ARBA00022989"/>
    </source>
</evidence>
<evidence type="ECO:0000256" key="2">
    <source>
        <dbReference type="ARBA" id="ARBA00022475"/>
    </source>
</evidence>
<evidence type="ECO:0000256" key="6">
    <source>
        <dbReference type="SAM" id="Phobius"/>
    </source>
</evidence>
<sequence length="354" mass="38112">MMIAFTSLSDFFLYIVMAVLAGAITLKFIPESRRPVAQLGRRTEALLAAAIPLLGVAPVIQLTFLLAPEGYRFRGFLDIATGFRAGHSFLALMAAALLLAAVLRFGLSRFIQALLILAAFGAIAYGSHSATIDETAGLIAHGVHLTALSVWAGILFHVAAKPDAIPDWRGFLKWFTPTAAGLMAVMIATGVFLMLLVMKAEDYASSWILPYGQMLLLKHLSIIPLLAAAAINGFIAKKDHPPAWWLRMESLMLLFVLFFTSVMSKLSPPHDIDSTFRSEGAAPFAERLSGPPAMPIGARMDPSPEGVLFLANSILLLALLFIGGRRDLPKWLTALSGIGFIAAAYAGLMLLTSF</sequence>
<keyword evidence="3 6" id="KW-0812">Transmembrane</keyword>
<dbReference type="PANTHER" id="PTHR34820:SF4">
    <property type="entry name" value="INNER MEMBRANE PROTEIN YEBZ"/>
    <property type="match status" value="1"/>
</dbReference>
<keyword evidence="9" id="KW-1185">Reference proteome</keyword>
<protein>
    <submittedName>
        <fullName evidence="8">Copper resistance D family protein</fullName>
    </submittedName>
</protein>
<evidence type="ECO:0000313" key="9">
    <source>
        <dbReference type="Proteomes" id="UP001596483"/>
    </source>
</evidence>
<name>A0ABW2NDZ4_9BACL</name>
<gene>
    <name evidence="8" type="ORF">ACFQQH_04135</name>
</gene>
<evidence type="ECO:0000256" key="1">
    <source>
        <dbReference type="ARBA" id="ARBA00004651"/>
    </source>
</evidence>
<evidence type="ECO:0000256" key="3">
    <source>
        <dbReference type="ARBA" id="ARBA00022692"/>
    </source>
</evidence>
<proteinExistence type="predicted"/>
<feature type="transmembrane region" description="Helical" evidence="6">
    <location>
        <begin position="306"/>
        <end position="324"/>
    </location>
</feature>
<organism evidence="8 9">
    <name type="scientific">Bhargavaea changchunensis</name>
    <dbReference type="NCBI Taxonomy" id="2134037"/>
    <lineage>
        <taxon>Bacteria</taxon>
        <taxon>Bacillati</taxon>
        <taxon>Bacillota</taxon>
        <taxon>Bacilli</taxon>
        <taxon>Bacillales</taxon>
        <taxon>Caryophanaceae</taxon>
        <taxon>Bhargavaea</taxon>
    </lineage>
</organism>
<dbReference type="InterPro" id="IPR032694">
    <property type="entry name" value="CopC/D"/>
</dbReference>
<feature type="transmembrane region" description="Helical" evidence="6">
    <location>
        <begin position="216"/>
        <end position="235"/>
    </location>
</feature>
<reference evidence="9" key="1">
    <citation type="journal article" date="2019" name="Int. J. Syst. Evol. Microbiol.">
        <title>The Global Catalogue of Microorganisms (GCM) 10K type strain sequencing project: providing services to taxonomists for standard genome sequencing and annotation.</title>
        <authorList>
            <consortium name="The Broad Institute Genomics Platform"/>
            <consortium name="The Broad Institute Genome Sequencing Center for Infectious Disease"/>
            <person name="Wu L."/>
            <person name="Ma J."/>
        </authorList>
    </citation>
    <scope>NUCLEOTIDE SEQUENCE [LARGE SCALE GENOMIC DNA]</scope>
    <source>
        <strain evidence="9">JCM 4738</strain>
    </source>
</reference>
<feature type="domain" description="Copper resistance protein D" evidence="7">
    <location>
        <begin position="171"/>
        <end position="262"/>
    </location>
</feature>
<feature type="transmembrane region" description="Helical" evidence="6">
    <location>
        <begin position="87"/>
        <end position="107"/>
    </location>
</feature>
<evidence type="ECO:0000313" key="8">
    <source>
        <dbReference type="EMBL" id="MFC7364352.1"/>
    </source>
</evidence>
<feature type="transmembrane region" description="Helical" evidence="6">
    <location>
        <begin position="244"/>
        <end position="263"/>
    </location>
</feature>
<dbReference type="Proteomes" id="UP001596483">
    <property type="component" value="Unassembled WGS sequence"/>
</dbReference>
<comment type="caution">
    <text evidence="8">The sequence shown here is derived from an EMBL/GenBank/DDBJ whole genome shotgun (WGS) entry which is preliminary data.</text>
</comment>
<feature type="transmembrane region" description="Helical" evidence="6">
    <location>
        <begin position="114"/>
        <end position="132"/>
    </location>
</feature>
<evidence type="ECO:0000259" key="7">
    <source>
        <dbReference type="Pfam" id="PF05425"/>
    </source>
</evidence>